<dbReference type="EMBL" id="JAXUHJ010000010">
    <property type="protein sequence ID" value="MEJ8543312.1"/>
    <property type="molecule type" value="Genomic_DNA"/>
</dbReference>
<dbReference type="RefSeq" id="WP_238337942.1">
    <property type="nucleotide sequence ID" value="NZ_CP104550.1"/>
</dbReference>
<proteinExistence type="predicted"/>
<dbReference type="EMBL" id="CP104550">
    <property type="protein sequence ID" value="UXH31978.1"/>
    <property type="molecule type" value="Genomic_DNA"/>
</dbReference>
<organism evidence="2">
    <name type="scientific">Methanothermobacter wolfeii</name>
    <name type="common">Methanobacterium wolfei</name>
    <dbReference type="NCBI Taxonomy" id="145261"/>
    <lineage>
        <taxon>Archaea</taxon>
        <taxon>Methanobacteriati</taxon>
        <taxon>Methanobacteriota</taxon>
        <taxon>Methanomada group</taxon>
        <taxon>Methanobacteria</taxon>
        <taxon>Methanobacteriales</taxon>
        <taxon>Methanobacteriaceae</taxon>
        <taxon>Methanothermobacter</taxon>
    </lineage>
</organism>
<reference evidence="1 3" key="2">
    <citation type="submission" date="2023-12" db="EMBL/GenBank/DDBJ databases">
        <title>Phenotypic and Genomic Characterization of Methanothermobacter wolfeii Strain BSEL, a CO2-Capturing Archaeon with Minimal Nutrient Requirements.</title>
        <authorList>
            <person name="Ale Enriquez F."/>
            <person name="Ahring B.K."/>
        </authorList>
    </citation>
    <scope>NUCLEOTIDE SEQUENCE [LARGE SCALE GENOMIC DNA]</scope>
    <source>
        <strain evidence="1 3">BSEL-1</strain>
    </source>
</reference>
<dbReference type="Gene3D" id="1.25.10.10">
    <property type="entry name" value="Leucine-rich Repeat Variant"/>
    <property type="match status" value="2"/>
</dbReference>
<dbReference type="InterPro" id="IPR011989">
    <property type="entry name" value="ARM-like"/>
</dbReference>
<dbReference type="Proteomes" id="UP001065373">
    <property type="component" value="Chromosome"/>
</dbReference>
<dbReference type="AlphaFoldDB" id="A0A9E7RVC2"/>
<protein>
    <submittedName>
        <fullName evidence="2">HEAT repeat domain-containing protein</fullName>
    </submittedName>
</protein>
<dbReference type="GO" id="GO:0016491">
    <property type="term" value="F:oxidoreductase activity"/>
    <property type="evidence" value="ECO:0007669"/>
    <property type="project" value="TreeGrafter"/>
</dbReference>
<dbReference type="KEGG" id="mwo:MWSIV6_0256"/>
<reference evidence="2" key="1">
    <citation type="submission" date="2022-09" db="EMBL/GenBank/DDBJ databases">
        <title>Characterization of three MwoI isoschizomers from sequenced genome and metagenomes.</title>
        <authorList>
            <person name="Fomenkov A."/>
            <person name="Xu S.Y."/>
            <person name="Roberts R.J."/>
        </authorList>
    </citation>
    <scope>NUCLEOTIDE SEQUENCE</scope>
    <source>
        <strain evidence="2">DSM 2970</strain>
    </source>
</reference>
<dbReference type="InterPro" id="IPR004155">
    <property type="entry name" value="PBS_lyase_HEAT"/>
</dbReference>
<dbReference type="Pfam" id="PF03130">
    <property type="entry name" value="HEAT_PBS"/>
    <property type="match status" value="1"/>
</dbReference>
<dbReference type="Pfam" id="PF13646">
    <property type="entry name" value="HEAT_2"/>
    <property type="match status" value="3"/>
</dbReference>
<gene>
    <name evidence="2" type="ORF">N5910_01345</name>
    <name evidence="1" type="ORF">U2150_07400</name>
</gene>
<dbReference type="PANTHER" id="PTHR12697">
    <property type="entry name" value="PBS LYASE HEAT-LIKE PROTEIN"/>
    <property type="match status" value="1"/>
</dbReference>
<dbReference type="SMART" id="SM00567">
    <property type="entry name" value="EZ_HEAT"/>
    <property type="match status" value="7"/>
</dbReference>
<evidence type="ECO:0000313" key="3">
    <source>
        <dbReference type="Proteomes" id="UP001369247"/>
    </source>
</evidence>
<dbReference type="SUPFAM" id="SSF48371">
    <property type="entry name" value="ARM repeat"/>
    <property type="match status" value="1"/>
</dbReference>
<accession>A0A9E7RVC2</accession>
<name>A0A9E7RVC2_METWO</name>
<sequence>MGSSINTEVLLRRGDVYGLMEALEDDDFTVRRDAAEALETLADERALEALIRSLRYEEWQEEYPVLTGVRAASARALGRIGNPKAVDHLIMALDDTDIDVKIAAIRSLSGFPEERVFEAIRRFIDHPDENVRKNAVWALIKLNPERGLRYASMALYDESWVVRKTAARSMIGVADEGYLDILIDKLGDPDSDVRRQALLAVVNIGEAAVKPLIQKLEDPSWQTRAMVAEALGEIGSKKDVKPLKGMLSGRKRDENRYVRGKVAEALGLIGDPEAVEALQRAAKDPYPFVRRKARAALDIIDAKPDLEVFDNGELRFRYPRFWDLSEASEDERLVEGSWDDNLEFVIKRKEVPEITAEEFSEVLFDVLVRKGFFNLSRDIIRIDNEHGYIMTGETKEKRVIVFVFKKKMNIYYIYFRGPLERIRDSYRYIRVFINTLHA</sequence>
<dbReference type="PANTHER" id="PTHR12697:SF5">
    <property type="entry name" value="DEOXYHYPUSINE HYDROXYLASE"/>
    <property type="match status" value="1"/>
</dbReference>
<dbReference type="GeneID" id="58977914"/>
<evidence type="ECO:0000313" key="1">
    <source>
        <dbReference type="EMBL" id="MEJ8543312.1"/>
    </source>
</evidence>
<keyword evidence="3" id="KW-1185">Reference proteome</keyword>
<evidence type="ECO:0000313" key="2">
    <source>
        <dbReference type="EMBL" id="UXH31978.1"/>
    </source>
</evidence>
<dbReference type="InterPro" id="IPR016024">
    <property type="entry name" value="ARM-type_fold"/>
</dbReference>
<dbReference type="Proteomes" id="UP001369247">
    <property type="component" value="Unassembled WGS sequence"/>
</dbReference>